<dbReference type="AlphaFoldDB" id="A0A7R7XCR0"/>
<keyword evidence="5" id="KW-0158">Chromosome</keyword>
<keyword evidence="4" id="KW-0813">Transport</keyword>
<evidence type="ECO:0000256" key="16">
    <source>
        <dbReference type="SAM" id="MobiDB-lite"/>
    </source>
</evidence>
<evidence type="ECO:0000256" key="1">
    <source>
        <dbReference type="ARBA" id="ARBA00004123"/>
    </source>
</evidence>
<evidence type="ECO:0000256" key="10">
    <source>
        <dbReference type="ARBA" id="ARBA00022982"/>
    </source>
</evidence>
<feature type="compositionally biased region" description="Pro residues" evidence="16">
    <location>
        <begin position="560"/>
        <end position="574"/>
    </location>
</feature>
<evidence type="ECO:0000256" key="3">
    <source>
        <dbReference type="ARBA" id="ARBA00004629"/>
    </source>
</evidence>
<accession>A0A7R7XCR0</accession>
<feature type="compositionally biased region" description="Low complexity" evidence="16">
    <location>
        <begin position="679"/>
        <end position="688"/>
    </location>
</feature>
<evidence type="ECO:0000259" key="18">
    <source>
        <dbReference type="PROSITE" id="PS50939"/>
    </source>
</evidence>
<feature type="region of interest" description="Disordered" evidence="16">
    <location>
        <begin position="282"/>
        <end position="310"/>
    </location>
</feature>
<dbReference type="Proteomes" id="UP000654913">
    <property type="component" value="Chromosome 1"/>
</dbReference>
<evidence type="ECO:0000256" key="9">
    <source>
        <dbReference type="ARBA" id="ARBA00022838"/>
    </source>
</evidence>
<keyword evidence="10" id="KW-0249">Electron transport</keyword>
<evidence type="ECO:0000256" key="7">
    <source>
        <dbReference type="ARBA" id="ARBA00022692"/>
    </source>
</evidence>
<feature type="compositionally biased region" description="Polar residues" evidence="16">
    <location>
        <begin position="484"/>
        <end position="495"/>
    </location>
</feature>
<reference evidence="19" key="1">
    <citation type="submission" date="2021-01" db="EMBL/GenBank/DDBJ databases">
        <authorList>
            <consortium name="Aspergillus puulaauensis MK2 genome sequencing consortium"/>
            <person name="Kazuki M."/>
            <person name="Futagami T."/>
        </authorList>
    </citation>
    <scope>NUCLEOTIDE SEQUENCE</scope>
    <source>
        <strain evidence="19">MK2</strain>
    </source>
</reference>
<feature type="transmembrane region" description="Helical" evidence="17">
    <location>
        <begin position="137"/>
        <end position="156"/>
    </location>
</feature>
<proteinExistence type="predicted"/>
<keyword evidence="11 17" id="KW-1133">Transmembrane helix</keyword>
<feature type="domain" description="Cytochrome b561" evidence="18">
    <location>
        <begin position="33"/>
        <end position="228"/>
    </location>
</feature>
<dbReference type="InterPro" id="IPR007128">
    <property type="entry name" value="PMF1/Nnf1"/>
</dbReference>
<sequence length="779" mass="86083">MSGDSGFTSPGDASYASNTLHVGDGTWDLDRDTFLLPNLMGVNFETMRYNGMGNRFRDMPNYHTIIAAHGIIAAIVFLGLVPLSILLIRYYSLRNPYRAFKYHVWCQVLTLFLSTVVFVLGWFAVGPKRSLSNPHHGIGLAIYVIIIFQIFWGWLVHKIERNKKRHHVPLKLVIHRWIGRALGILGIVQIPLGLTLYGSPKSLFILYAVAVFLILATWFYLSYRYDSDRGPSGDGDYDSRYSYVSRPDDDDDHGHSNFGKMAAAGAAGLGLASFFRRRNRDRNHDHVSDGSHTSYMDEKDSDEESRRGGGWGSKFLKIGALGGGALLAKKLFDRRRNREGDAESGRYQPAHRRTDSMTEESLSRLDDRPPPGPSYPAPVNRPPTRPPTRPPSRPQSPNSSYYDYSYLSTQDEGPSHHGARNAMFGAGALAAVKGFFSRRGKKSDEQRHVEELRRHELENEKLARANSKRRYTGDGYYPHRKRLASQTATDVSTDLTPRPQRAQYPPDSALSAGPVASGAVDGAHSEMPPAPPAHYDPASTMTPTGPGAPPPQQSQYNLAVPPPVPVPGPAPGPPGHSTGHLPPGGSGTWQRDDHVESPPVSIKVKMHEDGRNITLRRLTEEEAAAGREARRRERRNSRRRNGSASSVSGNEGTGSRDRWRRVEELERRQQEQMDRERAAAAAPAAAATSPPPPLAHLPYAQGPAASGSIPPSQSYIPPQQSTSNFPPPRPPSTNPFGSITSPGTYTGTDASEYASNRRRRRAERARARQERQGHSVEFT</sequence>
<evidence type="ECO:0000256" key="13">
    <source>
        <dbReference type="ARBA" id="ARBA00023242"/>
    </source>
</evidence>
<evidence type="ECO:0000256" key="4">
    <source>
        <dbReference type="ARBA" id="ARBA00022448"/>
    </source>
</evidence>
<feature type="compositionally biased region" description="Basic and acidic residues" evidence="16">
    <location>
        <begin position="654"/>
        <end position="678"/>
    </location>
</feature>
<evidence type="ECO:0000313" key="20">
    <source>
        <dbReference type="Proteomes" id="UP000654913"/>
    </source>
</evidence>
<keyword evidence="13" id="KW-0539">Nucleus</keyword>
<feature type="transmembrane region" description="Helical" evidence="17">
    <location>
        <begin position="203"/>
        <end position="221"/>
    </location>
</feature>
<dbReference type="Gene3D" id="1.20.120.1770">
    <property type="match status" value="1"/>
</dbReference>
<feature type="compositionally biased region" description="Basic and acidic residues" evidence="16">
    <location>
        <begin position="764"/>
        <end position="779"/>
    </location>
</feature>
<gene>
    <name evidence="19" type="ORF">APUU_11849S</name>
</gene>
<feature type="compositionally biased region" description="Basic and acidic residues" evidence="16">
    <location>
        <begin position="605"/>
        <end position="631"/>
    </location>
</feature>
<keyword evidence="6" id="KW-0132">Cell division</keyword>
<feature type="compositionally biased region" description="Basic residues" evidence="16">
    <location>
        <begin position="632"/>
        <end position="641"/>
    </location>
</feature>
<dbReference type="PANTHER" id="PTHR15459:SF2">
    <property type="entry name" value="CYTOCHROME B561 DOMAIN-CONTAINING PROTEIN"/>
    <property type="match status" value="1"/>
</dbReference>
<keyword evidence="15" id="KW-0137">Centromere</keyword>
<feature type="region of interest" description="Disordered" evidence="16">
    <location>
        <begin position="470"/>
        <end position="779"/>
    </location>
</feature>
<dbReference type="KEGG" id="apuu:APUU_11849S"/>
<feature type="compositionally biased region" description="Basic and acidic residues" evidence="16">
    <location>
        <begin position="352"/>
        <end position="369"/>
    </location>
</feature>
<evidence type="ECO:0000256" key="17">
    <source>
        <dbReference type="SAM" id="Phobius"/>
    </source>
</evidence>
<dbReference type="SMART" id="SM00665">
    <property type="entry name" value="B561"/>
    <property type="match status" value="1"/>
</dbReference>
<evidence type="ECO:0000256" key="15">
    <source>
        <dbReference type="ARBA" id="ARBA00023328"/>
    </source>
</evidence>
<dbReference type="GeneID" id="64969026"/>
<feature type="compositionally biased region" description="Low complexity" evidence="16">
    <location>
        <begin position="708"/>
        <end position="724"/>
    </location>
</feature>
<keyword evidence="9" id="KW-0995">Kinetochore</keyword>
<evidence type="ECO:0000256" key="8">
    <source>
        <dbReference type="ARBA" id="ARBA00022776"/>
    </source>
</evidence>
<feature type="transmembrane region" description="Helical" evidence="17">
    <location>
        <begin position="102"/>
        <end position="125"/>
    </location>
</feature>
<organism evidence="19 20">
    <name type="scientific">Aspergillus puulaauensis</name>
    <dbReference type="NCBI Taxonomy" id="1220207"/>
    <lineage>
        <taxon>Eukaryota</taxon>
        <taxon>Fungi</taxon>
        <taxon>Dikarya</taxon>
        <taxon>Ascomycota</taxon>
        <taxon>Pezizomycotina</taxon>
        <taxon>Eurotiomycetes</taxon>
        <taxon>Eurotiomycetidae</taxon>
        <taxon>Eurotiales</taxon>
        <taxon>Aspergillaceae</taxon>
        <taxon>Aspergillus</taxon>
    </lineage>
</organism>
<dbReference type="GO" id="GO:0000444">
    <property type="term" value="C:MIS12/MIND type complex"/>
    <property type="evidence" value="ECO:0007669"/>
    <property type="project" value="InterPro"/>
</dbReference>
<dbReference type="PROSITE" id="PS50939">
    <property type="entry name" value="CYTOCHROME_B561"/>
    <property type="match status" value="1"/>
</dbReference>
<dbReference type="InterPro" id="IPR006593">
    <property type="entry name" value="Cyt_b561/ferric_Rdtase_TM"/>
</dbReference>
<evidence type="ECO:0000256" key="2">
    <source>
        <dbReference type="ARBA" id="ARBA00004370"/>
    </source>
</evidence>
<keyword evidence="8" id="KW-0498">Mitosis</keyword>
<dbReference type="GO" id="GO:0007059">
    <property type="term" value="P:chromosome segregation"/>
    <property type="evidence" value="ECO:0007669"/>
    <property type="project" value="TreeGrafter"/>
</dbReference>
<evidence type="ECO:0000313" key="19">
    <source>
        <dbReference type="EMBL" id="BCS19021.1"/>
    </source>
</evidence>
<protein>
    <recommendedName>
        <fullName evidence="18">Cytochrome b561 domain-containing protein</fullName>
    </recommendedName>
</protein>
<dbReference type="GO" id="GO:0051301">
    <property type="term" value="P:cell division"/>
    <property type="evidence" value="ECO:0007669"/>
    <property type="project" value="UniProtKB-KW"/>
</dbReference>
<feature type="transmembrane region" description="Helical" evidence="17">
    <location>
        <begin position="177"/>
        <end position="197"/>
    </location>
</feature>
<evidence type="ECO:0000256" key="12">
    <source>
        <dbReference type="ARBA" id="ARBA00023136"/>
    </source>
</evidence>
<keyword evidence="12 17" id="KW-0472">Membrane</keyword>
<reference evidence="19" key="2">
    <citation type="submission" date="2021-02" db="EMBL/GenBank/DDBJ databases">
        <title>Aspergillus puulaauensis MK2 genome sequence.</title>
        <authorList>
            <person name="Futagami T."/>
            <person name="Mori K."/>
            <person name="Kadooka C."/>
            <person name="Tanaka T."/>
        </authorList>
    </citation>
    <scope>NUCLEOTIDE SEQUENCE</scope>
    <source>
        <strain evidence="19">MK2</strain>
    </source>
</reference>
<keyword evidence="7 17" id="KW-0812">Transmembrane</keyword>
<keyword evidence="14" id="KW-0131">Cell cycle</keyword>
<evidence type="ECO:0000256" key="5">
    <source>
        <dbReference type="ARBA" id="ARBA00022454"/>
    </source>
</evidence>
<feature type="compositionally biased region" description="Polar residues" evidence="16">
    <location>
        <begin position="737"/>
        <end position="749"/>
    </location>
</feature>
<dbReference type="EMBL" id="AP024443">
    <property type="protein sequence ID" value="BCS19021.1"/>
    <property type="molecule type" value="Genomic_DNA"/>
</dbReference>
<evidence type="ECO:0000256" key="14">
    <source>
        <dbReference type="ARBA" id="ARBA00023306"/>
    </source>
</evidence>
<name>A0A7R7XCR0_9EURO</name>
<dbReference type="CDD" id="cd08760">
    <property type="entry name" value="Cyt_b561_FRRS1_like"/>
    <property type="match status" value="1"/>
</dbReference>
<evidence type="ECO:0000256" key="11">
    <source>
        <dbReference type="ARBA" id="ARBA00022989"/>
    </source>
</evidence>
<feature type="compositionally biased region" description="Pro residues" evidence="16">
    <location>
        <begin position="370"/>
        <end position="394"/>
    </location>
</feature>
<dbReference type="RefSeq" id="XP_041551215.1">
    <property type="nucleotide sequence ID" value="XM_041697984.1"/>
</dbReference>
<dbReference type="PANTHER" id="PTHR15459">
    <property type="entry name" value="POLYAMINE-MODULATED FACTOR 1"/>
    <property type="match status" value="1"/>
</dbReference>
<feature type="transmembrane region" description="Helical" evidence="17">
    <location>
        <begin position="65"/>
        <end position="90"/>
    </location>
</feature>
<dbReference type="OrthoDB" id="19261at2759"/>
<comment type="subcellular location">
    <subcellularLocation>
        <location evidence="3">Chromosome</location>
        <location evidence="3">Centromere</location>
        <location evidence="3">Kinetochore</location>
    </subcellularLocation>
    <subcellularLocation>
        <location evidence="2">Membrane</location>
    </subcellularLocation>
    <subcellularLocation>
        <location evidence="1">Nucleus</location>
    </subcellularLocation>
</comment>
<evidence type="ECO:0000256" key="6">
    <source>
        <dbReference type="ARBA" id="ARBA00022618"/>
    </source>
</evidence>
<feature type="region of interest" description="Disordered" evidence="16">
    <location>
        <begin position="336"/>
        <end position="420"/>
    </location>
</feature>
<dbReference type="GO" id="GO:0016020">
    <property type="term" value="C:membrane"/>
    <property type="evidence" value="ECO:0007669"/>
    <property type="project" value="UniProtKB-SubCell"/>
</dbReference>
<keyword evidence="20" id="KW-1185">Reference proteome</keyword>
<dbReference type="GO" id="GO:0005634">
    <property type="term" value="C:nucleus"/>
    <property type="evidence" value="ECO:0007669"/>
    <property type="project" value="UniProtKB-SubCell"/>
</dbReference>